<feature type="transmembrane region" description="Helical" evidence="8">
    <location>
        <begin position="167"/>
        <end position="189"/>
    </location>
</feature>
<dbReference type="PANTHER" id="PTHR43394">
    <property type="entry name" value="ATP-DEPENDENT PERMEASE MDL1, MITOCHONDRIAL"/>
    <property type="match status" value="1"/>
</dbReference>
<evidence type="ECO:0000259" key="11">
    <source>
        <dbReference type="PROSITE" id="PS50990"/>
    </source>
</evidence>
<dbReference type="RefSeq" id="WP_130308305.1">
    <property type="nucleotide sequence ID" value="NZ_SHKN01000003.1"/>
</dbReference>
<dbReference type="InterPro" id="IPR005074">
    <property type="entry name" value="Peptidase_C39"/>
</dbReference>
<keyword evidence="6 8" id="KW-1133">Transmembrane helix</keyword>
<sequence length="723" mass="82804">MTDKQIKRSIVFQHDEKDCGVACLKSIFRYYNGDISLEKLRRESGTNPKGTSLLGLYQAVNKLGFTADGLQGDIDELKKLNHPVILHLNIEDHFQHYVVCYKYERGKFYIGDPAKGFCKKKPQELEEVWLSGYLLDLTPNESFEAKGFKSNKSFSWLKEQISEDKPLFIAALFLGVIISILSLSTAVFTQQMVDDILPKKDFYLLLKGLFSWGILILLLSVFNYLRSLLLAQQTFRFNSRVVNYFLSKLIYLPKAFFDSKKQGDMIARLNDSQKIQSAVQYVMGQAAIDALLVIISLSFLFYYNVETALFAATIIPLLLILLNVFLAPVKKIQQEVMQNHAINESYYIEIINGINTIKTHQKENYFQAQAKTIYSNFQERIFSFNKIALKFNLSNDIINSLVLILSISFGAFLYLQGKIEIGELLAILGIISILIDSTENLILANISIQGAKVALERMFDFTEEKLEYQTTSTDESAFNFSQLKIENLHFNFPGQIELLNNISLQVKKGELISILGENGCGKSTLIQIIQRFYEPIKGDIILNNDHSLKNLDHQVWRKTIGVVPQQIQIFNGSILDNICLDEACEHEERIIEFCKEWGFDDYFSKLSDSYYTLIGEEGQNISGGETQLLALARALYNEPQFLILDEATSAMDRNTEQFVLKMLNKLKSEMAILFITHRLHIIKSLNSTIYIMESGRIETWGSHDELMLNENLYSDYWKDLDYA</sequence>
<dbReference type="Gene3D" id="3.90.70.10">
    <property type="entry name" value="Cysteine proteinases"/>
    <property type="match status" value="1"/>
</dbReference>
<dbReference type="InterPro" id="IPR039421">
    <property type="entry name" value="Type_1_exporter"/>
</dbReference>
<gene>
    <name evidence="12" type="ORF">EV201_2937</name>
</gene>
<keyword evidence="13" id="KW-1185">Reference proteome</keyword>
<protein>
    <submittedName>
        <fullName evidence="12">ATP-binding cassette subfamily B protein</fullName>
    </submittedName>
</protein>
<dbReference type="GO" id="GO:0008233">
    <property type="term" value="F:peptidase activity"/>
    <property type="evidence" value="ECO:0007669"/>
    <property type="project" value="InterPro"/>
</dbReference>
<evidence type="ECO:0000256" key="5">
    <source>
        <dbReference type="ARBA" id="ARBA00022840"/>
    </source>
</evidence>
<accession>A0A4Q7V752</accession>
<dbReference type="GO" id="GO:0005886">
    <property type="term" value="C:plasma membrane"/>
    <property type="evidence" value="ECO:0007669"/>
    <property type="project" value="UniProtKB-SubCell"/>
</dbReference>
<dbReference type="PROSITE" id="PS50893">
    <property type="entry name" value="ABC_TRANSPORTER_2"/>
    <property type="match status" value="1"/>
</dbReference>
<dbReference type="Gene3D" id="3.40.50.300">
    <property type="entry name" value="P-loop containing nucleotide triphosphate hydrolases"/>
    <property type="match status" value="1"/>
</dbReference>
<dbReference type="InterPro" id="IPR003439">
    <property type="entry name" value="ABC_transporter-like_ATP-bd"/>
</dbReference>
<dbReference type="OrthoDB" id="9760358at2"/>
<dbReference type="InterPro" id="IPR036640">
    <property type="entry name" value="ABC1_TM_sf"/>
</dbReference>
<dbReference type="SMART" id="SM00382">
    <property type="entry name" value="AAA"/>
    <property type="match status" value="1"/>
</dbReference>
<dbReference type="PROSITE" id="PS50929">
    <property type="entry name" value="ABC_TM1F"/>
    <property type="match status" value="1"/>
</dbReference>
<evidence type="ECO:0000259" key="10">
    <source>
        <dbReference type="PROSITE" id="PS50929"/>
    </source>
</evidence>
<dbReference type="GO" id="GO:0006508">
    <property type="term" value="P:proteolysis"/>
    <property type="evidence" value="ECO:0007669"/>
    <property type="project" value="InterPro"/>
</dbReference>
<keyword evidence="7 8" id="KW-0472">Membrane</keyword>
<reference evidence="12 13" key="1">
    <citation type="submission" date="2019-02" db="EMBL/GenBank/DDBJ databases">
        <title>Genomic Encyclopedia of Type Strains, Phase IV (KMG-IV): sequencing the most valuable type-strain genomes for metagenomic binning, comparative biology and taxonomic classification.</title>
        <authorList>
            <person name="Goeker M."/>
        </authorList>
    </citation>
    <scope>NUCLEOTIDE SEQUENCE [LARGE SCALE GENOMIC DNA]</scope>
    <source>
        <strain evidence="12 13">DSM 28825</strain>
    </source>
</reference>
<proteinExistence type="predicted"/>
<evidence type="ECO:0000256" key="2">
    <source>
        <dbReference type="ARBA" id="ARBA00022692"/>
    </source>
</evidence>
<keyword evidence="4" id="KW-0378">Hydrolase</keyword>
<dbReference type="CDD" id="cd02418">
    <property type="entry name" value="Peptidase_C39B"/>
    <property type="match status" value="1"/>
</dbReference>
<evidence type="ECO:0000313" key="12">
    <source>
        <dbReference type="EMBL" id="RZT92461.1"/>
    </source>
</evidence>
<dbReference type="GO" id="GO:0005524">
    <property type="term" value="F:ATP binding"/>
    <property type="evidence" value="ECO:0007669"/>
    <property type="project" value="UniProtKB-KW"/>
</dbReference>
<dbReference type="SUPFAM" id="SSF90123">
    <property type="entry name" value="ABC transporter transmembrane region"/>
    <property type="match status" value="1"/>
</dbReference>
<keyword evidence="2 8" id="KW-0812">Transmembrane</keyword>
<dbReference type="GO" id="GO:0016887">
    <property type="term" value="F:ATP hydrolysis activity"/>
    <property type="evidence" value="ECO:0007669"/>
    <property type="project" value="InterPro"/>
</dbReference>
<dbReference type="Pfam" id="PF03412">
    <property type="entry name" value="Peptidase_C39"/>
    <property type="match status" value="1"/>
</dbReference>
<dbReference type="PANTHER" id="PTHR43394:SF1">
    <property type="entry name" value="ATP-BINDING CASSETTE SUB-FAMILY B MEMBER 10, MITOCHONDRIAL"/>
    <property type="match status" value="1"/>
</dbReference>
<keyword evidence="5 12" id="KW-0067">ATP-binding</keyword>
<evidence type="ECO:0000259" key="9">
    <source>
        <dbReference type="PROSITE" id="PS50893"/>
    </source>
</evidence>
<feature type="transmembrane region" description="Helical" evidence="8">
    <location>
        <begin position="278"/>
        <end position="302"/>
    </location>
</feature>
<evidence type="ECO:0000256" key="1">
    <source>
        <dbReference type="ARBA" id="ARBA00004651"/>
    </source>
</evidence>
<dbReference type="SUPFAM" id="SSF52540">
    <property type="entry name" value="P-loop containing nucleoside triphosphate hydrolases"/>
    <property type="match status" value="1"/>
</dbReference>
<dbReference type="Pfam" id="PF00664">
    <property type="entry name" value="ABC_membrane"/>
    <property type="match status" value="1"/>
</dbReference>
<dbReference type="GO" id="GO:0015421">
    <property type="term" value="F:ABC-type oligopeptide transporter activity"/>
    <property type="evidence" value="ECO:0007669"/>
    <property type="project" value="TreeGrafter"/>
</dbReference>
<dbReference type="Gene3D" id="1.20.1560.10">
    <property type="entry name" value="ABC transporter type 1, transmembrane domain"/>
    <property type="match status" value="1"/>
</dbReference>
<feature type="domain" description="Peptidase C39" evidence="11">
    <location>
        <begin position="13"/>
        <end position="136"/>
    </location>
</feature>
<dbReference type="PROSITE" id="PS50990">
    <property type="entry name" value="PEPTIDASE_C39"/>
    <property type="match status" value="1"/>
</dbReference>
<feature type="domain" description="ABC transmembrane type-1" evidence="10">
    <location>
        <begin position="169"/>
        <end position="450"/>
    </location>
</feature>
<dbReference type="InterPro" id="IPR011527">
    <property type="entry name" value="ABC1_TM_dom"/>
</dbReference>
<feature type="domain" description="ABC transporter" evidence="9">
    <location>
        <begin position="483"/>
        <end position="719"/>
    </location>
</feature>
<feature type="transmembrane region" description="Helical" evidence="8">
    <location>
        <begin position="308"/>
        <end position="329"/>
    </location>
</feature>
<dbReference type="EMBL" id="SHKN01000003">
    <property type="protein sequence ID" value="RZT92461.1"/>
    <property type="molecule type" value="Genomic_DNA"/>
</dbReference>
<dbReference type="CDD" id="cd18570">
    <property type="entry name" value="ABC_6TM_PCAT1_LagD_like"/>
    <property type="match status" value="1"/>
</dbReference>
<evidence type="ECO:0000256" key="6">
    <source>
        <dbReference type="ARBA" id="ARBA00022989"/>
    </source>
</evidence>
<feature type="transmembrane region" description="Helical" evidence="8">
    <location>
        <begin position="397"/>
        <end position="415"/>
    </location>
</feature>
<dbReference type="Proteomes" id="UP000293562">
    <property type="component" value="Unassembled WGS sequence"/>
</dbReference>
<dbReference type="InterPro" id="IPR027417">
    <property type="entry name" value="P-loop_NTPase"/>
</dbReference>
<dbReference type="Pfam" id="PF00005">
    <property type="entry name" value="ABC_tran"/>
    <property type="match status" value="1"/>
</dbReference>
<evidence type="ECO:0000256" key="3">
    <source>
        <dbReference type="ARBA" id="ARBA00022741"/>
    </source>
</evidence>
<dbReference type="InterPro" id="IPR003593">
    <property type="entry name" value="AAA+_ATPase"/>
</dbReference>
<dbReference type="AlphaFoldDB" id="A0A4Q7V752"/>
<evidence type="ECO:0000256" key="4">
    <source>
        <dbReference type="ARBA" id="ARBA00022801"/>
    </source>
</evidence>
<keyword evidence="3" id="KW-0547">Nucleotide-binding</keyword>
<feature type="transmembrane region" description="Helical" evidence="8">
    <location>
        <begin position="209"/>
        <end position="231"/>
    </location>
</feature>
<name>A0A4Q7V752_9BACT</name>
<evidence type="ECO:0000256" key="7">
    <source>
        <dbReference type="ARBA" id="ARBA00023136"/>
    </source>
</evidence>
<comment type="caution">
    <text evidence="12">The sequence shown here is derived from an EMBL/GenBank/DDBJ whole genome shotgun (WGS) entry which is preliminary data.</text>
</comment>
<evidence type="ECO:0000313" key="13">
    <source>
        <dbReference type="Proteomes" id="UP000293562"/>
    </source>
</evidence>
<evidence type="ECO:0000256" key="8">
    <source>
        <dbReference type="SAM" id="Phobius"/>
    </source>
</evidence>
<comment type="subcellular location">
    <subcellularLocation>
        <location evidence="1">Cell membrane</location>
        <topology evidence="1">Multi-pass membrane protein</topology>
    </subcellularLocation>
</comment>
<organism evidence="12 13">
    <name type="scientific">Ancylomarina subtilis</name>
    <dbReference type="NCBI Taxonomy" id="1639035"/>
    <lineage>
        <taxon>Bacteria</taxon>
        <taxon>Pseudomonadati</taxon>
        <taxon>Bacteroidota</taxon>
        <taxon>Bacteroidia</taxon>
        <taxon>Marinilabiliales</taxon>
        <taxon>Marinifilaceae</taxon>
        <taxon>Ancylomarina</taxon>
    </lineage>
</organism>